<keyword evidence="1 2" id="KW-0238">DNA-binding</keyword>
<dbReference type="Gene3D" id="2.40.290.10">
    <property type="match status" value="1"/>
</dbReference>
<dbReference type="SUPFAM" id="SSF100939">
    <property type="entry name" value="SPOC domain-like"/>
    <property type="match status" value="1"/>
</dbReference>
<keyword evidence="2" id="KW-0233">DNA recombination</keyword>
<evidence type="ECO:0000313" key="4">
    <source>
        <dbReference type="EMBL" id="AIG98727.1"/>
    </source>
</evidence>
<keyword evidence="2" id="KW-0234">DNA repair</keyword>
<gene>
    <name evidence="2" type="primary">ku</name>
    <name evidence="4" type="ORF">AFULGI_00019770</name>
</gene>
<dbReference type="Pfam" id="PF02735">
    <property type="entry name" value="Ku"/>
    <property type="match status" value="1"/>
</dbReference>
<dbReference type="PIRSF" id="PIRSF006493">
    <property type="entry name" value="Prok_Ku"/>
    <property type="match status" value="1"/>
</dbReference>
<dbReference type="KEGG" id="afg:AFULGI_00019770"/>
<evidence type="ECO:0000256" key="1">
    <source>
        <dbReference type="ARBA" id="ARBA00023125"/>
    </source>
</evidence>
<evidence type="ECO:0000256" key="2">
    <source>
        <dbReference type="HAMAP-Rule" id="MF_01875"/>
    </source>
</evidence>
<dbReference type="SMART" id="SM00559">
    <property type="entry name" value="Ku78"/>
    <property type="match status" value="1"/>
</dbReference>
<dbReference type="PANTHER" id="PTHR41251">
    <property type="entry name" value="NON-HOMOLOGOUS END JOINING PROTEIN KU"/>
    <property type="match status" value="1"/>
</dbReference>
<accession>A0A075WG13</accession>
<comment type="subunit">
    <text evidence="2">Homodimer. Interacts with LigD.</text>
</comment>
<dbReference type="FunFam" id="2.40.290.10:FF:000004">
    <property type="entry name" value="Non-homologous end joining protein Ku"/>
    <property type="match status" value="1"/>
</dbReference>
<evidence type="ECO:0000259" key="3">
    <source>
        <dbReference type="SMART" id="SM00559"/>
    </source>
</evidence>
<dbReference type="InterPro" id="IPR016194">
    <property type="entry name" value="SPOC-like_C_dom_sf"/>
</dbReference>
<proteinExistence type="inferred from homology"/>
<dbReference type="GeneID" id="24795470"/>
<dbReference type="Proteomes" id="UP000028501">
    <property type="component" value="Chromosome"/>
</dbReference>
<dbReference type="EMBL" id="CP006577">
    <property type="protein sequence ID" value="AIG98727.1"/>
    <property type="molecule type" value="Genomic_DNA"/>
</dbReference>
<sequence length="253" mass="28655">MRATWKGSISFGLVNIPVKVYKATTQKEIQFHLLHSADGGRIRYRKVCEKCGKEVSDGEIVKGYEISKNEYVILTDEDFEKIPLKSTKSIEIRQFFDPAELGLIYYSSFYYISPDKGGEKAYYLLKKAMEETNSMGIGKMTMRGKENLVALRPYDGGIVLAQLHYIDEVRSPLELPGWGAVAEITEEELELAKKLILAMKKPLKLEEFRDEYKEALMQLIEAKLSGREIVVSEGVEEVKSLIDALKASLEAVK</sequence>
<dbReference type="NCBIfam" id="TIGR02772">
    <property type="entry name" value="Ku_bact"/>
    <property type="match status" value="1"/>
</dbReference>
<feature type="domain" description="Ku" evidence="3">
    <location>
        <begin position="52"/>
        <end position="180"/>
    </location>
</feature>
<dbReference type="InterPro" id="IPR009187">
    <property type="entry name" value="Prok_Ku"/>
</dbReference>
<dbReference type="CDD" id="cd00789">
    <property type="entry name" value="KU_like"/>
    <property type="match status" value="1"/>
</dbReference>
<dbReference type="GO" id="GO:0006303">
    <property type="term" value="P:double-strand break repair via nonhomologous end joining"/>
    <property type="evidence" value="ECO:0007669"/>
    <property type="project" value="UniProtKB-UniRule"/>
</dbReference>
<dbReference type="PANTHER" id="PTHR41251:SF1">
    <property type="entry name" value="NON-HOMOLOGOUS END JOINING PROTEIN KU"/>
    <property type="match status" value="1"/>
</dbReference>
<dbReference type="HOGENOM" id="CLU_048975_1_0_2"/>
<dbReference type="RefSeq" id="WP_048064443.1">
    <property type="nucleotide sequence ID" value="NZ_CP006577.1"/>
</dbReference>
<dbReference type="GO" id="GO:0006310">
    <property type="term" value="P:DNA recombination"/>
    <property type="evidence" value="ECO:0007669"/>
    <property type="project" value="UniProtKB-KW"/>
</dbReference>
<comment type="similarity">
    <text evidence="2">Belongs to the prokaryotic Ku family.</text>
</comment>
<dbReference type="GO" id="GO:0003690">
    <property type="term" value="F:double-stranded DNA binding"/>
    <property type="evidence" value="ECO:0007669"/>
    <property type="project" value="UniProtKB-UniRule"/>
</dbReference>
<name>A0A075WG13_ARCFL</name>
<keyword evidence="2" id="KW-0227">DNA damage</keyword>
<organism evidence="4 5">
    <name type="scientific">Archaeoglobus fulgidus DSM 8774</name>
    <dbReference type="NCBI Taxonomy" id="1344584"/>
    <lineage>
        <taxon>Archaea</taxon>
        <taxon>Methanobacteriati</taxon>
        <taxon>Methanobacteriota</taxon>
        <taxon>Archaeoglobi</taxon>
        <taxon>Archaeoglobales</taxon>
        <taxon>Archaeoglobaceae</taxon>
        <taxon>Archaeoglobus</taxon>
    </lineage>
</organism>
<dbReference type="SMR" id="A0A075WG13"/>
<dbReference type="InterPro" id="IPR006164">
    <property type="entry name" value="DNA_bd_Ku70/Ku80"/>
</dbReference>
<evidence type="ECO:0000313" key="5">
    <source>
        <dbReference type="Proteomes" id="UP000028501"/>
    </source>
</evidence>
<protein>
    <recommendedName>
        <fullName evidence="2">Non-homologous end joining protein Ku</fullName>
    </recommendedName>
</protein>
<reference evidence="4 5" key="1">
    <citation type="submission" date="2013-07" db="EMBL/GenBank/DDBJ databases">
        <title>Genome of Archaeoglobus fulgidus.</title>
        <authorList>
            <person name="Fiebig A."/>
            <person name="Birkeland N.-K."/>
        </authorList>
    </citation>
    <scope>NUCLEOTIDE SEQUENCE [LARGE SCALE GENOMIC DNA]</scope>
    <source>
        <strain evidence="4 5">DSM 8774</strain>
    </source>
</reference>
<comment type="function">
    <text evidence="2">With LigD forms a non-homologous end joining (NHEJ) DNA repair enzyme, which repairs dsDNA breaks with reduced fidelity. Binds linear dsDNA with 5'- and 3'- overhangs but not closed circular dsDNA nor ssDNA. Recruits and stimulates the ligase activity of LigD.</text>
</comment>
<dbReference type="HAMAP" id="MF_01875">
    <property type="entry name" value="Prokaryotic_Ku"/>
    <property type="match status" value="1"/>
</dbReference>
<dbReference type="AlphaFoldDB" id="A0A075WG13"/>